<reference evidence="2 3" key="1">
    <citation type="submission" date="2019-11" db="EMBL/GenBank/DDBJ databases">
        <title>Novel species isolated from a subtropical stream in China.</title>
        <authorList>
            <person name="Lu H."/>
        </authorList>
    </citation>
    <scope>NUCLEOTIDE SEQUENCE [LARGE SCALE GENOMIC DNA]</scope>
    <source>
        <strain evidence="2 3">FT25W</strain>
    </source>
</reference>
<dbReference type="RefSeq" id="WP_154361955.1">
    <property type="nucleotide sequence ID" value="NZ_WKJM01000003.1"/>
</dbReference>
<protein>
    <submittedName>
        <fullName evidence="2">Uncharacterized protein</fullName>
    </submittedName>
</protein>
<proteinExistence type="predicted"/>
<feature type="transmembrane region" description="Helical" evidence="1">
    <location>
        <begin position="12"/>
        <end position="30"/>
    </location>
</feature>
<dbReference type="Proteomes" id="UP000481037">
    <property type="component" value="Unassembled WGS sequence"/>
</dbReference>
<comment type="caution">
    <text evidence="2">The sequence shown here is derived from an EMBL/GenBank/DDBJ whole genome shotgun (WGS) entry which is preliminary data.</text>
</comment>
<accession>A0A6L5QCU5</accession>
<evidence type="ECO:0000256" key="1">
    <source>
        <dbReference type="SAM" id="Phobius"/>
    </source>
</evidence>
<keyword evidence="1" id="KW-0812">Transmembrane</keyword>
<evidence type="ECO:0000313" key="2">
    <source>
        <dbReference type="EMBL" id="MRX07308.1"/>
    </source>
</evidence>
<name>A0A6L5QCU5_9BURK</name>
<sequence length="193" mass="21202">MQVILTLDWVSISASVVAFLSLLASIFSAISASKSANVATEAERRVRAGERIAAVREVMRSAVKIELQGRLVILALEDGARSAVATAEMHGTADGKRPFYRTNNEFQEKIAEVNQRIIHGLDRETIAALDDEQLAAVQLDLDKTLSALEGDTTWANKRADQLSYANRQIGEDIVAAERANNIYVRRNHEGKLV</sequence>
<organism evidence="2 3">
    <name type="scientific">Duganella alba</name>
    <dbReference type="NCBI Taxonomy" id="2666081"/>
    <lineage>
        <taxon>Bacteria</taxon>
        <taxon>Pseudomonadati</taxon>
        <taxon>Pseudomonadota</taxon>
        <taxon>Betaproteobacteria</taxon>
        <taxon>Burkholderiales</taxon>
        <taxon>Oxalobacteraceae</taxon>
        <taxon>Telluria group</taxon>
        <taxon>Duganella</taxon>
    </lineage>
</organism>
<keyword evidence="1" id="KW-1133">Transmembrane helix</keyword>
<dbReference type="EMBL" id="WKJM01000003">
    <property type="protein sequence ID" value="MRX07308.1"/>
    <property type="molecule type" value="Genomic_DNA"/>
</dbReference>
<dbReference type="AlphaFoldDB" id="A0A6L5QCU5"/>
<evidence type="ECO:0000313" key="3">
    <source>
        <dbReference type="Proteomes" id="UP000481037"/>
    </source>
</evidence>
<keyword evidence="1" id="KW-0472">Membrane</keyword>
<keyword evidence="3" id="KW-1185">Reference proteome</keyword>
<gene>
    <name evidence="2" type="ORF">GJ697_05615</name>
</gene>